<dbReference type="EMBL" id="BT140713">
    <property type="protein sequence ID" value="AFK40508.1"/>
    <property type="molecule type" value="mRNA"/>
</dbReference>
<proteinExistence type="evidence at transcript level"/>
<sequence>MIMFLFPWQEALMELFLCHISRLEIFDTHNKGGLTCMQYN</sequence>
<name>I3SJR6_MEDTR</name>
<reference evidence="1" key="1">
    <citation type="submission" date="2012-05" db="EMBL/GenBank/DDBJ databases">
        <authorList>
            <person name="Krishnakumar V."/>
            <person name="Cheung F."/>
            <person name="Xiao Y."/>
            <person name="Chan A."/>
            <person name="Moskal W.A."/>
            <person name="Town C.D."/>
        </authorList>
    </citation>
    <scope>NUCLEOTIDE SEQUENCE</scope>
</reference>
<accession>I3SJR6</accession>
<dbReference type="AlphaFoldDB" id="I3SJR6"/>
<evidence type="ECO:0000313" key="1">
    <source>
        <dbReference type="EMBL" id="AFK40508.1"/>
    </source>
</evidence>
<organism evidence="1">
    <name type="scientific">Medicago truncatula</name>
    <name type="common">Barrel medic</name>
    <name type="synonym">Medicago tribuloides</name>
    <dbReference type="NCBI Taxonomy" id="3880"/>
    <lineage>
        <taxon>Eukaryota</taxon>
        <taxon>Viridiplantae</taxon>
        <taxon>Streptophyta</taxon>
        <taxon>Embryophyta</taxon>
        <taxon>Tracheophyta</taxon>
        <taxon>Spermatophyta</taxon>
        <taxon>Magnoliopsida</taxon>
        <taxon>eudicotyledons</taxon>
        <taxon>Gunneridae</taxon>
        <taxon>Pentapetalae</taxon>
        <taxon>rosids</taxon>
        <taxon>fabids</taxon>
        <taxon>Fabales</taxon>
        <taxon>Fabaceae</taxon>
        <taxon>Papilionoideae</taxon>
        <taxon>50 kb inversion clade</taxon>
        <taxon>NPAAA clade</taxon>
        <taxon>Hologalegina</taxon>
        <taxon>IRL clade</taxon>
        <taxon>Trifolieae</taxon>
        <taxon>Medicago</taxon>
    </lineage>
</organism>
<protein>
    <submittedName>
        <fullName evidence="1">Uncharacterized protein</fullName>
    </submittedName>
</protein>